<name>A0A7T0KG12_9CORY</name>
<protein>
    <submittedName>
        <fullName evidence="1">Uncharacterized protein</fullName>
    </submittedName>
</protein>
<organism evidence="1 2">
    <name type="scientific">Corynebacterium lizhenjunii</name>
    <dbReference type="NCBI Taxonomy" id="2709394"/>
    <lineage>
        <taxon>Bacteria</taxon>
        <taxon>Bacillati</taxon>
        <taxon>Actinomycetota</taxon>
        <taxon>Actinomycetes</taxon>
        <taxon>Mycobacteriales</taxon>
        <taxon>Corynebacteriaceae</taxon>
        <taxon>Corynebacterium</taxon>
    </lineage>
</organism>
<proteinExistence type="predicted"/>
<reference evidence="1 2" key="1">
    <citation type="submission" date="2020-11" db="EMBL/GenBank/DDBJ databases">
        <title>Corynebacterium sp. ZJ-599.</title>
        <authorList>
            <person name="Zhou J."/>
        </authorList>
    </citation>
    <scope>NUCLEOTIDE SEQUENCE [LARGE SCALE GENOMIC DNA]</scope>
    <source>
        <strain evidence="1 2">ZJ-599</strain>
    </source>
</reference>
<keyword evidence="2" id="KW-1185">Reference proteome</keyword>
<accession>A0A7T0KG12</accession>
<dbReference type="KEGG" id="cliz:G7Y31_03185"/>
<dbReference type="NCBIfam" id="NF040618">
    <property type="entry name" value="PPA1309_fam"/>
    <property type="match status" value="1"/>
</dbReference>
<dbReference type="RefSeq" id="WP_165008582.1">
    <property type="nucleotide sequence ID" value="NZ_CP064954.1"/>
</dbReference>
<dbReference type="InterPro" id="IPR047681">
    <property type="entry name" value="PPA1309-like"/>
</dbReference>
<evidence type="ECO:0000313" key="1">
    <source>
        <dbReference type="EMBL" id="QPK79721.1"/>
    </source>
</evidence>
<gene>
    <name evidence="1" type="ORF">G7Y31_03185</name>
</gene>
<dbReference type="EMBL" id="CP064954">
    <property type="protein sequence ID" value="QPK79721.1"/>
    <property type="molecule type" value="Genomic_DNA"/>
</dbReference>
<dbReference type="AlphaFoldDB" id="A0A7T0KG12"/>
<sequence>MSSPAFTQPALNRAMREAVEFVHAEGWDAAPTLFALVPTELLLDSLPDPEAVSADAPLSLVVQDNLPEHLEPGSEELADYVARLAWPPQVAGVILAQEILFRDTSATGPEAQQPRPARLFSGVLRPEDVEQTLLQLRPTEAELEARGPFAQDDIELRGGPGVAPGVLAALRYGLEQDPDQLV</sequence>
<evidence type="ECO:0000313" key="2">
    <source>
        <dbReference type="Proteomes" id="UP000594681"/>
    </source>
</evidence>
<dbReference type="Proteomes" id="UP000594681">
    <property type="component" value="Chromosome"/>
</dbReference>